<organism evidence="1 2">
    <name type="scientific">Bradyrhizobium nanningense</name>
    <dbReference type="NCBI Taxonomy" id="1325118"/>
    <lineage>
        <taxon>Bacteria</taxon>
        <taxon>Pseudomonadati</taxon>
        <taxon>Pseudomonadota</taxon>
        <taxon>Alphaproteobacteria</taxon>
        <taxon>Hyphomicrobiales</taxon>
        <taxon>Nitrobacteraceae</taxon>
        <taxon>Bradyrhizobium</taxon>
    </lineage>
</organism>
<reference evidence="1 2" key="1">
    <citation type="submission" date="2015-04" db="EMBL/GenBank/DDBJ databases">
        <title>Comparative genomics of rhizobia nodulating Arachis hypogaea in China.</title>
        <authorList>
            <person name="Li Y."/>
        </authorList>
    </citation>
    <scope>NUCLEOTIDE SEQUENCE [LARGE SCALE GENOMIC DNA]</scope>
    <source>
        <strain evidence="1 2">CCBAU 51757</strain>
    </source>
</reference>
<dbReference type="Proteomes" id="UP000289546">
    <property type="component" value="Unassembled WGS sequence"/>
</dbReference>
<name>A0A4Q0RSJ5_9BRAD</name>
<evidence type="ECO:0000313" key="1">
    <source>
        <dbReference type="EMBL" id="RXH22188.1"/>
    </source>
</evidence>
<accession>A0A4Q0RSJ5</accession>
<proteinExistence type="predicted"/>
<evidence type="ECO:0000313" key="2">
    <source>
        <dbReference type="Proteomes" id="UP000289546"/>
    </source>
</evidence>
<gene>
    <name evidence="1" type="ORF">XH99_34955</name>
</gene>
<comment type="caution">
    <text evidence="1">The sequence shown here is derived from an EMBL/GenBank/DDBJ whole genome shotgun (WGS) entry which is preliminary data.</text>
</comment>
<keyword evidence="2" id="KW-1185">Reference proteome</keyword>
<dbReference type="AlphaFoldDB" id="A0A4Q0RSJ5"/>
<sequence length="74" mass="7982">MLLNLCEMAARSCDGDDEVGENIRGPTIGQSIAFARDRSSDITRLADIVGVLARGARILVRVRDKDAPVGINTR</sequence>
<dbReference type="EMBL" id="LBJQ01000093">
    <property type="protein sequence ID" value="RXH22188.1"/>
    <property type="molecule type" value="Genomic_DNA"/>
</dbReference>
<protein>
    <submittedName>
        <fullName evidence="1">Uncharacterized protein</fullName>
    </submittedName>
</protein>